<evidence type="ECO:0000256" key="6">
    <source>
        <dbReference type="PIRNR" id="PIRNR000185"/>
    </source>
</evidence>
<sequence>MTIDIDTLINGLREKDPHQTYFHQAAGGLLEGLAPFLRNQPRYADPSLFARLLEPERVIIFRVPWVDDQGRVQVNRGFRVQMNGSLGPYKGGLRFHPSVNLDVLRFLALEQTIKNALTDLPLGSGKGGADFDPHGRSDGEIMRFCQAFMAELFDHIGSDVDVPAGDIGVGAREIGYLFGMYRKLNRSHDSGAITGKSPVFGGSLLRTEATGYGLVYFLQYMLQEQQESLEGRRIAVSGAGNVARYAAEKALAEGATVITLSDSRGALHAPNGLTQEHLETLDRLQEEGGRLHQLPEHHDGLTYESGIKPWRFPCDIALPCATQNELDEQDARVLVENGCRWVAEGANMPTTTEAIAHLVSHGVGYGPGKAANAGGVAVSGLEMSQNSLRHPWSREEVDRRLHDIMSRIHHKCLEYGGQGKRPDYVQGASVAGFVRVAEAMLRQGVV</sequence>
<dbReference type="EMBL" id="AQPF01000001">
    <property type="protein sequence ID" value="KAF0808452.1"/>
    <property type="molecule type" value="Genomic_DNA"/>
</dbReference>
<evidence type="ECO:0000313" key="9">
    <source>
        <dbReference type="EMBL" id="KAF0808452.1"/>
    </source>
</evidence>
<evidence type="ECO:0000256" key="2">
    <source>
        <dbReference type="ARBA" id="ARBA00006382"/>
    </source>
</evidence>
<evidence type="ECO:0000313" key="10">
    <source>
        <dbReference type="Proteomes" id="UP000771797"/>
    </source>
</evidence>
<dbReference type="NCBIfam" id="NF006929">
    <property type="entry name" value="PRK09414.1"/>
    <property type="match status" value="1"/>
</dbReference>
<dbReference type="PRINTS" id="PR00082">
    <property type="entry name" value="GLFDHDRGNASE"/>
</dbReference>
<evidence type="ECO:0000256" key="5">
    <source>
        <dbReference type="ARBA" id="ARBA00048584"/>
    </source>
</evidence>
<dbReference type="InterPro" id="IPR006096">
    <property type="entry name" value="Glu/Leu/Phe/Val/Trp_DH_C"/>
</dbReference>
<proteinExistence type="inferred from homology"/>
<feature type="domain" description="Glutamate/phenylalanine/leucine/valine/L-tryptophan dehydrogenase C-terminal" evidence="8">
    <location>
        <begin position="203"/>
        <end position="444"/>
    </location>
</feature>
<accession>A0ABQ6YDM2</accession>
<reference evidence="9 10" key="1">
    <citation type="submission" date="2012-09" db="EMBL/GenBank/DDBJ databases">
        <title>Genome Sequence of alkane-degrading Bacterium Alcanivorax sp. 6-D-6.</title>
        <authorList>
            <person name="Lai Q."/>
            <person name="Shao Z."/>
        </authorList>
    </citation>
    <scope>NUCLEOTIDE SEQUENCE [LARGE SCALE GENOMIC DNA]</scope>
    <source>
        <strain evidence="9 10">6-D-6</strain>
    </source>
</reference>
<evidence type="ECO:0000256" key="7">
    <source>
        <dbReference type="RuleBase" id="RU004417"/>
    </source>
</evidence>
<comment type="subunit">
    <text evidence="3">Homohexamer.</text>
</comment>
<name>A0ABQ6YDM2_9GAMM</name>
<dbReference type="InterPro" id="IPR036291">
    <property type="entry name" value="NAD(P)-bd_dom_sf"/>
</dbReference>
<keyword evidence="10" id="KW-1185">Reference proteome</keyword>
<dbReference type="PANTHER" id="PTHR43571:SF1">
    <property type="entry name" value="NADP-SPECIFIC GLUTAMATE DEHYDROGENASE 1-RELATED"/>
    <property type="match status" value="1"/>
</dbReference>
<dbReference type="InterPro" id="IPR006095">
    <property type="entry name" value="Glu/Leu/Phe/Val/Trp_DH"/>
</dbReference>
<dbReference type="CDD" id="cd05313">
    <property type="entry name" value="NAD_bind_2_Glu_DH"/>
    <property type="match status" value="1"/>
</dbReference>
<comment type="function">
    <text evidence="1">Catalyzes the reversible oxidative deamination of glutamate to alpha-ketoglutarate and ammonia.</text>
</comment>
<dbReference type="PANTHER" id="PTHR43571">
    <property type="entry name" value="NADP-SPECIFIC GLUTAMATE DEHYDROGENASE 1-RELATED"/>
    <property type="match status" value="1"/>
</dbReference>
<dbReference type="Gene3D" id="3.40.50.720">
    <property type="entry name" value="NAD(P)-binding Rossmann-like Domain"/>
    <property type="match status" value="1"/>
</dbReference>
<dbReference type="SUPFAM" id="SSF51735">
    <property type="entry name" value="NAD(P)-binding Rossmann-fold domains"/>
    <property type="match status" value="1"/>
</dbReference>
<dbReference type="Pfam" id="PF02812">
    <property type="entry name" value="ELFV_dehydrog_N"/>
    <property type="match status" value="1"/>
</dbReference>
<dbReference type="Gene3D" id="1.10.285.10">
    <property type="entry name" value="Glutamate Dehydrogenase, chain A, domain 3"/>
    <property type="match status" value="2"/>
</dbReference>
<dbReference type="InterPro" id="IPR046346">
    <property type="entry name" value="Aminoacid_DH-like_N_sf"/>
</dbReference>
<dbReference type="SUPFAM" id="SSF53223">
    <property type="entry name" value="Aminoacid dehydrogenase-like, N-terminal domain"/>
    <property type="match status" value="1"/>
</dbReference>
<dbReference type="GO" id="GO:0004354">
    <property type="term" value="F:glutamate dehydrogenase (NADP+) activity"/>
    <property type="evidence" value="ECO:0007669"/>
    <property type="project" value="UniProtKB-EC"/>
</dbReference>
<dbReference type="Pfam" id="PF00208">
    <property type="entry name" value="ELFV_dehydrog"/>
    <property type="match status" value="1"/>
</dbReference>
<dbReference type="InterPro" id="IPR050724">
    <property type="entry name" value="Glu_Leu_Phe_Val_DH"/>
</dbReference>
<protein>
    <recommendedName>
        <fullName evidence="6">Glutamate dehydrogenase</fullName>
    </recommendedName>
</protein>
<keyword evidence="4 6" id="KW-0560">Oxidoreductase</keyword>
<organism evidence="9 10">
    <name type="scientific">Alcanivorax xiamenensis</name>
    <dbReference type="NCBI Taxonomy" id="1177156"/>
    <lineage>
        <taxon>Bacteria</taxon>
        <taxon>Pseudomonadati</taxon>
        <taxon>Pseudomonadota</taxon>
        <taxon>Gammaproteobacteria</taxon>
        <taxon>Oceanospirillales</taxon>
        <taxon>Alcanivoracaceae</taxon>
        <taxon>Alcanivorax</taxon>
    </lineage>
</organism>
<dbReference type="Proteomes" id="UP000771797">
    <property type="component" value="Unassembled WGS sequence"/>
</dbReference>
<comment type="caution">
    <text evidence="9">The sequence shown here is derived from an EMBL/GenBank/DDBJ whole genome shotgun (WGS) entry which is preliminary data.</text>
</comment>
<evidence type="ECO:0000256" key="4">
    <source>
        <dbReference type="ARBA" id="ARBA00023002"/>
    </source>
</evidence>
<dbReference type="InterPro" id="IPR006097">
    <property type="entry name" value="Glu/Leu/Phe/Val/Trp_DH_dimer"/>
</dbReference>
<evidence type="ECO:0000259" key="8">
    <source>
        <dbReference type="SMART" id="SM00839"/>
    </source>
</evidence>
<gene>
    <name evidence="9" type="ORF">A6D6_00161</name>
</gene>
<dbReference type="Gene3D" id="3.40.50.10860">
    <property type="entry name" value="Leucine Dehydrogenase, chain A, domain 1"/>
    <property type="match status" value="1"/>
</dbReference>
<dbReference type="InterPro" id="IPR014362">
    <property type="entry name" value="Glu_DH"/>
</dbReference>
<dbReference type="InterPro" id="IPR033922">
    <property type="entry name" value="NAD_bind_Glu_DH"/>
</dbReference>
<dbReference type="PIRSF" id="PIRSF000185">
    <property type="entry name" value="Glu_DH"/>
    <property type="match status" value="1"/>
</dbReference>
<comment type="catalytic activity">
    <reaction evidence="5">
        <text>L-glutamate + NADP(+) + H2O = 2-oxoglutarate + NH4(+) + NADPH + H(+)</text>
        <dbReference type="Rhea" id="RHEA:11612"/>
        <dbReference type="ChEBI" id="CHEBI:15377"/>
        <dbReference type="ChEBI" id="CHEBI:15378"/>
        <dbReference type="ChEBI" id="CHEBI:16810"/>
        <dbReference type="ChEBI" id="CHEBI:28938"/>
        <dbReference type="ChEBI" id="CHEBI:29985"/>
        <dbReference type="ChEBI" id="CHEBI:57783"/>
        <dbReference type="ChEBI" id="CHEBI:58349"/>
        <dbReference type="EC" id="1.4.1.4"/>
    </reaction>
</comment>
<evidence type="ECO:0000256" key="1">
    <source>
        <dbReference type="ARBA" id="ARBA00003868"/>
    </source>
</evidence>
<comment type="similarity">
    <text evidence="2 6 7">Belongs to the Glu/Leu/Phe/Val dehydrogenases family.</text>
</comment>
<dbReference type="SMART" id="SM00839">
    <property type="entry name" value="ELFV_dehydrog"/>
    <property type="match status" value="1"/>
</dbReference>
<evidence type="ECO:0000256" key="3">
    <source>
        <dbReference type="ARBA" id="ARBA00011643"/>
    </source>
</evidence>